<comment type="similarity">
    <text evidence="2 6">Belongs to the tetraspanin (TM4SF) family.</text>
</comment>
<accession>A0ABN8P1B5</accession>
<evidence type="ECO:0000313" key="8">
    <source>
        <dbReference type="Proteomes" id="UP001159405"/>
    </source>
</evidence>
<evidence type="ECO:0000256" key="3">
    <source>
        <dbReference type="ARBA" id="ARBA00022692"/>
    </source>
</evidence>
<evidence type="ECO:0000256" key="4">
    <source>
        <dbReference type="ARBA" id="ARBA00022989"/>
    </source>
</evidence>
<name>A0ABN8P1B5_9CNID</name>
<sequence length="280" mass="30481">MGSSCNIFVLFELGLCICISQVVKFYVSKLWSSEAKEKVKMASGGMVLIKYLLFFFNFIFWLSGLALIVVGAVIKAKYGDFVEISSSSLTTGPVFLIIIGVIVAIVGFLGCCGAYKENYCMVTTFAILLAIIFILEIAAGAVAYAYKDKLEDYVKEGLEKGVKKYATDKVIQKAMDKAQREFDCCGANGPSDYYNATDFPKSCCKNEDDCPKDGRAAKTETNKVYSKGCLTELEKYLKDHIIVVGGVGIGIAFIQVCNLTCSCTVSIGGCQLQSNNLSQM</sequence>
<keyword evidence="8" id="KW-1185">Reference proteome</keyword>
<dbReference type="InterPro" id="IPR018499">
    <property type="entry name" value="Tetraspanin/Peripherin"/>
</dbReference>
<dbReference type="Pfam" id="PF00335">
    <property type="entry name" value="Tetraspanin"/>
    <property type="match status" value="1"/>
</dbReference>
<evidence type="ECO:0000256" key="2">
    <source>
        <dbReference type="ARBA" id="ARBA00006840"/>
    </source>
</evidence>
<dbReference type="EMBL" id="CALNXK010000045">
    <property type="protein sequence ID" value="CAH3128530.1"/>
    <property type="molecule type" value="Genomic_DNA"/>
</dbReference>
<evidence type="ECO:0000256" key="5">
    <source>
        <dbReference type="ARBA" id="ARBA00023136"/>
    </source>
</evidence>
<proteinExistence type="inferred from homology"/>
<feature type="transmembrane region" description="Helical" evidence="6">
    <location>
        <begin position="48"/>
        <end position="74"/>
    </location>
</feature>
<organism evidence="7 8">
    <name type="scientific">Porites lobata</name>
    <dbReference type="NCBI Taxonomy" id="104759"/>
    <lineage>
        <taxon>Eukaryota</taxon>
        <taxon>Metazoa</taxon>
        <taxon>Cnidaria</taxon>
        <taxon>Anthozoa</taxon>
        <taxon>Hexacorallia</taxon>
        <taxon>Scleractinia</taxon>
        <taxon>Fungiina</taxon>
        <taxon>Poritidae</taxon>
        <taxon>Porites</taxon>
    </lineage>
</organism>
<protein>
    <recommendedName>
        <fullName evidence="6">Tetraspanin</fullName>
    </recommendedName>
</protein>
<feature type="transmembrane region" description="Helical" evidence="6">
    <location>
        <begin position="94"/>
        <end position="115"/>
    </location>
</feature>
<dbReference type="PIRSF" id="PIRSF002419">
    <property type="entry name" value="Tetraspanin"/>
    <property type="match status" value="1"/>
</dbReference>
<feature type="transmembrane region" description="Helical" evidence="6">
    <location>
        <begin position="122"/>
        <end position="146"/>
    </location>
</feature>
<dbReference type="InterPro" id="IPR008952">
    <property type="entry name" value="Tetraspanin_EC2_sf"/>
</dbReference>
<dbReference type="InterPro" id="IPR000301">
    <property type="entry name" value="Tetraspanin_animals"/>
</dbReference>
<comment type="subcellular location">
    <subcellularLocation>
        <location evidence="1 6">Membrane</location>
        <topology evidence="1 6">Multi-pass membrane protein</topology>
    </subcellularLocation>
</comment>
<comment type="caution">
    <text evidence="7">The sequence shown here is derived from an EMBL/GenBank/DDBJ whole genome shotgun (WGS) entry which is preliminary data.</text>
</comment>
<gene>
    <name evidence="7" type="ORF">PLOB_00033665</name>
</gene>
<dbReference type="PRINTS" id="PR00259">
    <property type="entry name" value="TMFOUR"/>
</dbReference>
<evidence type="ECO:0000256" key="1">
    <source>
        <dbReference type="ARBA" id="ARBA00004141"/>
    </source>
</evidence>
<keyword evidence="3 6" id="KW-0812">Transmembrane</keyword>
<dbReference type="Gene3D" id="1.10.1450.10">
    <property type="entry name" value="Tetraspanin"/>
    <property type="match status" value="1"/>
</dbReference>
<dbReference type="PANTHER" id="PTHR19282">
    <property type="entry name" value="TETRASPANIN"/>
    <property type="match status" value="1"/>
</dbReference>
<dbReference type="CDD" id="cd03127">
    <property type="entry name" value="tetraspanin_LEL"/>
    <property type="match status" value="1"/>
</dbReference>
<keyword evidence="5 6" id="KW-0472">Membrane</keyword>
<reference evidence="7 8" key="1">
    <citation type="submission" date="2022-05" db="EMBL/GenBank/DDBJ databases">
        <authorList>
            <consortium name="Genoscope - CEA"/>
            <person name="William W."/>
        </authorList>
    </citation>
    <scope>NUCLEOTIDE SEQUENCE [LARGE SCALE GENOMIC DNA]</scope>
</reference>
<dbReference type="Proteomes" id="UP001159405">
    <property type="component" value="Unassembled WGS sequence"/>
</dbReference>
<dbReference type="PANTHER" id="PTHR19282:SF456">
    <property type="entry name" value="CD63 MOLECULE"/>
    <property type="match status" value="1"/>
</dbReference>
<evidence type="ECO:0000313" key="7">
    <source>
        <dbReference type="EMBL" id="CAH3128530.1"/>
    </source>
</evidence>
<feature type="transmembrane region" description="Helical" evidence="6">
    <location>
        <begin position="6"/>
        <end position="27"/>
    </location>
</feature>
<dbReference type="SUPFAM" id="SSF48652">
    <property type="entry name" value="Tetraspanin"/>
    <property type="match status" value="1"/>
</dbReference>
<keyword evidence="4 6" id="KW-1133">Transmembrane helix</keyword>
<evidence type="ECO:0000256" key="6">
    <source>
        <dbReference type="RuleBase" id="RU361218"/>
    </source>
</evidence>